<evidence type="ECO:0000256" key="1">
    <source>
        <dbReference type="SAM" id="Phobius"/>
    </source>
</evidence>
<dbReference type="RefSeq" id="WP_348264354.1">
    <property type="nucleotide sequence ID" value="NZ_CP121196.1"/>
</dbReference>
<feature type="transmembrane region" description="Helical" evidence="1">
    <location>
        <begin position="6"/>
        <end position="26"/>
    </location>
</feature>
<dbReference type="AlphaFoldDB" id="A0AAU7DN84"/>
<keyword evidence="1" id="KW-0472">Membrane</keyword>
<dbReference type="EMBL" id="CP121196">
    <property type="protein sequence ID" value="XBH19139.1"/>
    <property type="molecule type" value="Genomic_DNA"/>
</dbReference>
<proteinExistence type="predicted"/>
<keyword evidence="1" id="KW-1133">Transmembrane helix</keyword>
<evidence type="ECO:0000313" key="2">
    <source>
        <dbReference type="EMBL" id="XBH19139.1"/>
    </source>
</evidence>
<name>A0AAU7DN84_9BACT</name>
<protein>
    <submittedName>
        <fullName evidence="2">Uncharacterized protein</fullName>
    </submittedName>
</protein>
<reference evidence="2" key="1">
    <citation type="submission" date="2023-03" db="EMBL/GenBank/DDBJ databases">
        <title>Edaphobacter sp.</title>
        <authorList>
            <person name="Huber K.J."/>
            <person name="Papendorf J."/>
            <person name="Pilke C."/>
            <person name="Bunk B."/>
            <person name="Sproeer C."/>
            <person name="Pester M."/>
        </authorList>
    </citation>
    <scope>NUCLEOTIDE SEQUENCE</scope>
    <source>
        <strain evidence="2">DSM 110680</strain>
    </source>
</reference>
<organism evidence="2">
    <name type="scientific">Telmatobacter sp. DSM 110680</name>
    <dbReference type="NCBI Taxonomy" id="3036704"/>
    <lineage>
        <taxon>Bacteria</taxon>
        <taxon>Pseudomonadati</taxon>
        <taxon>Acidobacteriota</taxon>
        <taxon>Terriglobia</taxon>
        <taxon>Terriglobales</taxon>
        <taxon>Acidobacteriaceae</taxon>
        <taxon>Telmatobacter</taxon>
    </lineage>
</organism>
<accession>A0AAU7DN84</accession>
<gene>
    <name evidence="2" type="ORF">P8935_07415</name>
</gene>
<keyword evidence="1" id="KW-0812">Transmembrane</keyword>
<sequence length="243" mass="27626">MKPWKIVVIPTAITLIIAGIYMFSVWKKRQNPGVVNQAQEQKLTPDDVAVVKMQFPSHFDDLKDEEGKSLWMKNGYTMPYFPYAGGKVDFKKRVGVIPPLQKLEIKKAIKAAVPADVDDGISHGTRQAMYVFTLPDDKDAKQEYATPVGAMEGTEEQYYSDLLFFYDDPHSIYTHWPTDVWTAVEAHQAKPGMNELQTRLSLGQKIQTDNPREEGNRTVTYDLNGKKWTVTFVHDRATKVQNG</sequence>